<dbReference type="InterPro" id="IPR013083">
    <property type="entry name" value="Znf_RING/FYVE/PHD"/>
</dbReference>
<dbReference type="Pfam" id="PF08606">
    <property type="entry name" value="Prp19"/>
    <property type="match status" value="1"/>
</dbReference>
<evidence type="ECO:0000256" key="1">
    <source>
        <dbReference type="ARBA" id="ARBA00004123"/>
    </source>
</evidence>
<keyword evidence="9 14" id="KW-0227">DNA damage</keyword>
<sequence>MLCPISGEPVKEPVLSPKSKTIFEKKTIVNYISTAGTDPITNDPLTIEELIPINTQTKNIVPPVAPRNTSIPALLSTFQNEWDSIVLELFTLRKQLQSAREELSAALYRQDAAVRVAAKAIKERDEAKEALEKLAVSLSATNGEEQPSVQDKLDLIASTRDDLFKLHKSRKIKLNFPVDAILKLNWKSELIVGDTIAWGVDNVNKTMGFITDKGFVEYKMEADRIQKEWNKKYTNFFYKNGIVIPWNDHLIKFDHYRQLEFEDTIDQVICHPTLNIYIVLTTEPSLIVCDDTTKITSYSLKDHLSLGKIKSAIHVDGEIVALASESSIILISIITGNKLASLQTNAPVKKLMFASNGYWLFALTDTVELFDLRTAKRIKQFDQKVDDFVIDPSSSVLVTVANEKFSIARYSKKKKEWQFQESEEYNTKHSM</sequence>
<dbReference type="SUPFAM" id="SSF57850">
    <property type="entry name" value="RING/U-box"/>
    <property type="match status" value="1"/>
</dbReference>
<evidence type="ECO:0000256" key="14">
    <source>
        <dbReference type="RuleBase" id="RU367101"/>
    </source>
</evidence>
<comment type="similarity">
    <text evidence="3 14">Belongs to the WD repeat PRP19 family.</text>
</comment>
<keyword evidence="6 14" id="KW-0808">Transferase</keyword>
<dbReference type="PANTHER" id="PTHR43995">
    <property type="entry name" value="PRE-MRNA-PROCESSING FACTOR 19"/>
    <property type="match status" value="1"/>
</dbReference>
<dbReference type="OMA" id="DICEHRS"/>
<dbReference type="FunCoup" id="G3ARY9">
    <property type="interactions" value="427"/>
</dbReference>
<evidence type="ECO:0000256" key="5">
    <source>
        <dbReference type="ARBA" id="ARBA00022664"/>
    </source>
</evidence>
<dbReference type="PANTHER" id="PTHR43995:SF1">
    <property type="entry name" value="PRE-MRNA-PROCESSING FACTOR 19"/>
    <property type="match status" value="1"/>
</dbReference>
<dbReference type="AlphaFoldDB" id="G3ARY9"/>
<dbReference type="FunFam" id="3.30.40.10:FF:000027">
    <property type="entry name" value="Pre-mRNA-processing factor 19, putative"/>
    <property type="match status" value="1"/>
</dbReference>
<evidence type="ECO:0000313" key="17">
    <source>
        <dbReference type="Proteomes" id="UP000000709"/>
    </source>
</evidence>
<dbReference type="HOGENOM" id="CLU_023894_0_1_1"/>
<evidence type="ECO:0000259" key="15">
    <source>
        <dbReference type="PROSITE" id="PS51698"/>
    </source>
</evidence>
<dbReference type="SUPFAM" id="SSF50978">
    <property type="entry name" value="WD40 repeat-like"/>
    <property type="match status" value="1"/>
</dbReference>
<evidence type="ECO:0000256" key="13">
    <source>
        <dbReference type="ARBA" id="ARBA00023242"/>
    </source>
</evidence>
<dbReference type="GO" id="GO:0005737">
    <property type="term" value="C:cytoplasm"/>
    <property type="evidence" value="ECO:0007669"/>
    <property type="project" value="TreeGrafter"/>
</dbReference>
<reference evidence="16 17" key="1">
    <citation type="journal article" date="2011" name="Proc. Natl. Acad. Sci. U.S.A.">
        <title>Comparative genomics of xylose-fermenting fungi for enhanced biofuel production.</title>
        <authorList>
            <person name="Wohlbach D.J."/>
            <person name="Kuo A."/>
            <person name="Sato T.K."/>
            <person name="Potts K.M."/>
            <person name="Salamov A.A."/>
            <person name="LaButti K.M."/>
            <person name="Sun H."/>
            <person name="Clum A."/>
            <person name="Pangilinan J.L."/>
            <person name="Lindquist E.A."/>
            <person name="Lucas S."/>
            <person name="Lapidus A."/>
            <person name="Jin M."/>
            <person name="Gunawan C."/>
            <person name="Balan V."/>
            <person name="Dale B.E."/>
            <person name="Jeffries T.W."/>
            <person name="Zinkel R."/>
            <person name="Barry K.W."/>
            <person name="Grigoriev I.V."/>
            <person name="Gasch A.P."/>
        </authorList>
    </citation>
    <scope>NUCLEOTIDE SEQUENCE [LARGE SCALE GENOMIC DNA]</scope>
    <source>
        <strain evidence="17">NRRL Y-27907 / 11-Y1</strain>
    </source>
</reference>
<comment type="pathway">
    <text evidence="2 14">Protein modification; protein ubiquitination.</text>
</comment>
<keyword evidence="8" id="KW-0677">Repeat</keyword>
<keyword evidence="17" id="KW-1185">Reference proteome</keyword>
<dbReference type="GO" id="GO:0070534">
    <property type="term" value="P:protein K63-linked ubiquitination"/>
    <property type="evidence" value="ECO:0007669"/>
    <property type="project" value="UniProtKB-UniRule"/>
</dbReference>
<evidence type="ECO:0000256" key="4">
    <source>
        <dbReference type="ARBA" id="ARBA00022574"/>
    </source>
</evidence>
<keyword evidence="4" id="KW-0853">WD repeat</keyword>
<organism evidence="17">
    <name type="scientific">Spathaspora passalidarum (strain NRRL Y-27907 / 11-Y1)</name>
    <dbReference type="NCBI Taxonomy" id="619300"/>
    <lineage>
        <taxon>Eukaryota</taxon>
        <taxon>Fungi</taxon>
        <taxon>Dikarya</taxon>
        <taxon>Ascomycota</taxon>
        <taxon>Saccharomycotina</taxon>
        <taxon>Pichiomycetes</taxon>
        <taxon>Debaryomycetaceae</taxon>
        <taxon>Spathaspora</taxon>
    </lineage>
</organism>
<keyword evidence="13 14" id="KW-0539">Nucleus</keyword>
<dbReference type="GO" id="GO:0006281">
    <property type="term" value="P:DNA repair"/>
    <property type="evidence" value="ECO:0007669"/>
    <property type="project" value="UniProtKB-KW"/>
</dbReference>
<name>G3ARY9_SPAPN</name>
<evidence type="ECO:0000256" key="2">
    <source>
        <dbReference type="ARBA" id="ARBA00004906"/>
    </source>
</evidence>
<dbReference type="RefSeq" id="XP_007376616.1">
    <property type="nucleotide sequence ID" value="XM_007376554.1"/>
</dbReference>
<protein>
    <recommendedName>
        <fullName evidence="14">Pre-mRNA-processing factor 19</fullName>
        <ecNumber evidence="14">2.3.2.27</ecNumber>
    </recommendedName>
</protein>
<dbReference type="GeneID" id="18874323"/>
<keyword evidence="5 14" id="KW-0507">mRNA processing</keyword>
<dbReference type="InterPro" id="IPR055340">
    <property type="entry name" value="RING-Ubox_PRP19"/>
</dbReference>
<evidence type="ECO:0000256" key="9">
    <source>
        <dbReference type="ARBA" id="ARBA00022763"/>
    </source>
</evidence>
<evidence type="ECO:0000256" key="8">
    <source>
        <dbReference type="ARBA" id="ARBA00022737"/>
    </source>
</evidence>
<dbReference type="EC" id="2.3.2.27" evidence="14"/>
<dbReference type="InterPro" id="IPR036322">
    <property type="entry name" value="WD40_repeat_dom_sf"/>
</dbReference>
<evidence type="ECO:0000256" key="10">
    <source>
        <dbReference type="ARBA" id="ARBA00022786"/>
    </source>
</evidence>
<keyword evidence="7 14" id="KW-0747">Spliceosome</keyword>
<dbReference type="Gene3D" id="2.130.10.10">
    <property type="entry name" value="YVTN repeat-like/Quinoprotein amine dehydrogenase"/>
    <property type="match status" value="1"/>
</dbReference>
<evidence type="ECO:0000256" key="3">
    <source>
        <dbReference type="ARBA" id="ARBA00006388"/>
    </source>
</evidence>
<dbReference type="SMART" id="SM00504">
    <property type="entry name" value="Ubox"/>
    <property type="match status" value="1"/>
</dbReference>
<dbReference type="eggNOG" id="KOG0289">
    <property type="taxonomic scope" value="Eukaryota"/>
</dbReference>
<dbReference type="CDD" id="cd16656">
    <property type="entry name" value="RING-Ubox_PRP19"/>
    <property type="match status" value="1"/>
</dbReference>
<evidence type="ECO:0000256" key="11">
    <source>
        <dbReference type="ARBA" id="ARBA00023187"/>
    </source>
</evidence>
<evidence type="ECO:0000313" key="16">
    <source>
        <dbReference type="EMBL" id="EGW31838.1"/>
    </source>
</evidence>
<dbReference type="Pfam" id="PF04564">
    <property type="entry name" value="U-box"/>
    <property type="match status" value="1"/>
</dbReference>
<dbReference type="PROSITE" id="PS51698">
    <property type="entry name" value="U_BOX"/>
    <property type="match status" value="1"/>
</dbReference>
<dbReference type="GO" id="GO:0071006">
    <property type="term" value="C:U2-type catalytic step 1 spliceosome"/>
    <property type="evidence" value="ECO:0007669"/>
    <property type="project" value="TreeGrafter"/>
</dbReference>
<evidence type="ECO:0000256" key="6">
    <source>
        <dbReference type="ARBA" id="ARBA00022679"/>
    </source>
</evidence>
<dbReference type="GO" id="GO:0061630">
    <property type="term" value="F:ubiquitin protein ligase activity"/>
    <property type="evidence" value="ECO:0007669"/>
    <property type="project" value="UniProtKB-UniRule"/>
</dbReference>
<dbReference type="EMBL" id="GL996503">
    <property type="protein sequence ID" value="EGW31838.1"/>
    <property type="molecule type" value="Genomic_DNA"/>
</dbReference>
<dbReference type="STRING" id="619300.G3ARY9"/>
<evidence type="ECO:0000256" key="7">
    <source>
        <dbReference type="ARBA" id="ARBA00022728"/>
    </source>
</evidence>
<dbReference type="InterPro" id="IPR003613">
    <property type="entry name" value="Ubox_domain"/>
</dbReference>
<gene>
    <name evidence="16" type="ORF">SPAPADRAFT_62450</name>
</gene>
<evidence type="ECO:0000256" key="12">
    <source>
        <dbReference type="ARBA" id="ARBA00023204"/>
    </source>
</evidence>
<dbReference type="OrthoDB" id="687049at2759"/>
<comment type="subunit">
    <text evidence="14">Homotetramer.</text>
</comment>
<dbReference type="InterPro" id="IPR015943">
    <property type="entry name" value="WD40/YVTN_repeat-like_dom_sf"/>
</dbReference>
<comment type="function">
    <text evidence="14">Ubiquitin-protein ligase which is mainly involved pre-mRNA splicing and DNA repair. Required for pre-mRNA splicing as component of the spliceosome.</text>
</comment>
<keyword evidence="11 14" id="KW-0508">mRNA splicing</keyword>
<keyword evidence="12 14" id="KW-0234">DNA repair</keyword>
<dbReference type="Proteomes" id="UP000000709">
    <property type="component" value="Unassembled WGS sequence"/>
</dbReference>
<comment type="catalytic activity">
    <reaction evidence="14">
        <text>S-ubiquitinyl-[E2 ubiquitin-conjugating enzyme]-L-cysteine + [acceptor protein]-L-lysine = [E2 ubiquitin-conjugating enzyme]-L-cysteine + N(6)-ubiquitinyl-[acceptor protein]-L-lysine.</text>
        <dbReference type="EC" id="2.3.2.27"/>
    </reaction>
</comment>
<accession>G3ARY9</accession>
<dbReference type="Gene3D" id="3.30.40.10">
    <property type="entry name" value="Zinc/RING finger domain, C3HC4 (zinc finger)"/>
    <property type="match status" value="1"/>
</dbReference>
<dbReference type="GO" id="GO:0000974">
    <property type="term" value="C:Prp19 complex"/>
    <property type="evidence" value="ECO:0007669"/>
    <property type="project" value="UniProtKB-UniRule"/>
</dbReference>
<proteinExistence type="inferred from homology"/>
<comment type="subcellular location">
    <subcellularLocation>
        <location evidence="1 14">Nucleus</location>
    </subcellularLocation>
</comment>
<dbReference type="GO" id="GO:0000398">
    <property type="term" value="P:mRNA splicing, via spliceosome"/>
    <property type="evidence" value="ECO:0007669"/>
    <property type="project" value="InterPro"/>
</dbReference>
<dbReference type="KEGG" id="spaa:SPAPADRAFT_62450"/>
<feature type="domain" description="U-box" evidence="15">
    <location>
        <begin position="1"/>
        <end position="85"/>
    </location>
</feature>
<dbReference type="InterPro" id="IPR038959">
    <property type="entry name" value="Prp19"/>
</dbReference>
<keyword evidence="10 14" id="KW-0833">Ubl conjugation pathway</keyword>
<dbReference type="InterPro" id="IPR013915">
    <property type="entry name" value="Prp19_cc"/>
</dbReference>
<dbReference type="InParanoid" id="G3ARY9"/>
<feature type="non-terminal residue" evidence="16">
    <location>
        <position position="431"/>
    </location>
</feature>
<dbReference type="UniPathway" id="UPA00143"/>